<dbReference type="SUPFAM" id="SSF53756">
    <property type="entry name" value="UDP-Glycosyltransferase/glycogen phosphorylase"/>
    <property type="match status" value="1"/>
</dbReference>
<keyword evidence="13" id="KW-1185">Reference proteome</keyword>
<keyword evidence="8 11" id="KW-0808">Transferase</keyword>
<evidence type="ECO:0000313" key="12">
    <source>
        <dbReference type="EMBL" id="KTD21272.1"/>
    </source>
</evidence>
<dbReference type="PANTHER" id="PTHR30372:SF4">
    <property type="entry name" value="LIPID-A-DISACCHARIDE SYNTHASE, MITOCHONDRIAL-RELATED"/>
    <property type="match status" value="1"/>
</dbReference>
<evidence type="ECO:0000256" key="9">
    <source>
        <dbReference type="ARBA" id="ARBA00023098"/>
    </source>
</evidence>
<comment type="function">
    <text evidence="1 11">Condensation of UDP-2,3-diacylglucosamine and 2,3-diacylglucosamine-1-phosphate to form lipid A disaccharide, a precursor of lipid A, a phosphorylated glycolipid that anchors the lipopolysaccharide to the outer membrane of the cell.</text>
</comment>
<keyword evidence="7 11" id="KW-0328">Glycosyltransferase</keyword>
<evidence type="ECO:0000256" key="4">
    <source>
        <dbReference type="ARBA" id="ARBA00020902"/>
    </source>
</evidence>
<dbReference type="RefSeq" id="WP_058529358.1">
    <property type="nucleotide sequence ID" value="NZ_CAAAHZ010000003.1"/>
</dbReference>
<dbReference type="Pfam" id="PF02684">
    <property type="entry name" value="LpxB"/>
    <property type="match status" value="1"/>
</dbReference>
<keyword evidence="6 11" id="KW-0441">Lipid A biosynthesis</keyword>
<keyword evidence="5 11" id="KW-0444">Lipid biosynthesis</keyword>
<dbReference type="GO" id="GO:0005543">
    <property type="term" value="F:phospholipid binding"/>
    <property type="evidence" value="ECO:0007669"/>
    <property type="project" value="TreeGrafter"/>
</dbReference>
<dbReference type="GO" id="GO:0016020">
    <property type="term" value="C:membrane"/>
    <property type="evidence" value="ECO:0007669"/>
    <property type="project" value="GOC"/>
</dbReference>
<evidence type="ECO:0000256" key="3">
    <source>
        <dbReference type="ARBA" id="ARBA00012687"/>
    </source>
</evidence>
<accession>A0A0W0VMG0</accession>
<evidence type="ECO:0000256" key="11">
    <source>
        <dbReference type="HAMAP-Rule" id="MF_00392"/>
    </source>
</evidence>
<evidence type="ECO:0000313" key="13">
    <source>
        <dbReference type="Proteomes" id="UP000054997"/>
    </source>
</evidence>
<dbReference type="GO" id="GO:0008915">
    <property type="term" value="F:lipid-A-disaccharide synthase activity"/>
    <property type="evidence" value="ECO:0007669"/>
    <property type="project" value="UniProtKB-UniRule"/>
</dbReference>
<dbReference type="NCBIfam" id="TIGR00215">
    <property type="entry name" value="lpxB"/>
    <property type="match status" value="1"/>
</dbReference>
<evidence type="ECO:0000256" key="6">
    <source>
        <dbReference type="ARBA" id="ARBA00022556"/>
    </source>
</evidence>
<dbReference type="OrthoDB" id="9801642at2"/>
<gene>
    <name evidence="11 12" type="primary">lpxB</name>
    <name evidence="12" type="ORF">Llon_1370</name>
</gene>
<dbReference type="HAMAP" id="MF_00392">
    <property type="entry name" value="LpxB"/>
    <property type="match status" value="1"/>
</dbReference>
<reference evidence="12 13" key="1">
    <citation type="submission" date="2015-11" db="EMBL/GenBank/DDBJ databases">
        <title>Genomic analysis of 38 Legionella species identifies large and diverse effector repertoires.</title>
        <authorList>
            <person name="Burstein D."/>
            <person name="Amaro F."/>
            <person name="Zusman T."/>
            <person name="Lifshitz Z."/>
            <person name="Cohen O."/>
            <person name="Gilbert J.A."/>
            <person name="Pupko T."/>
            <person name="Shuman H.A."/>
            <person name="Segal G."/>
        </authorList>
    </citation>
    <scope>NUCLEOTIDE SEQUENCE [LARGE SCALE GENOMIC DNA]</scope>
    <source>
        <strain evidence="12 13">ATCC 49505</strain>
    </source>
</reference>
<dbReference type="Gene3D" id="3.40.50.2000">
    <property type="entry name" value="Glycogen Phosphorylase B"/>
    <property type="match status" value="2"/>
</dbReference>
<organism evidence="12 13">
    <name type="scientific">Legionella londiniensis</name>
    <dbReference type="NCBI Taxonomy" id="45068"/>
    <lineage>
        <taxon>Bacteria</taxon>
        <taxon>Pseudomonadati</taxon>
        <taxon>Pseudomonadota</taxon>
        <taxon>Gammaproteobacteria</taxon>
        <taxon>Legionellales</taxon>
        <taxon>Legionellaceae</taxon>
        <taxon>Legionella</taxon>
    </lineage>
</organism>
<dbReference type="STRING" id="45068.Llon_1370"/>
<dbReference type="InterPro" id="IPR003835">
    <property type="entry name" value="Glyco_trans_19"/>
</dbReference>
<comment type="catalytic activity">
    <reaction evidence="10 11">
        <text>a lipid X + a UDP-2-N,3-O-bis[(3R)-3-hydroxyacyl]-alpha-D-glucosamine = a lipid A disaccharide + UDP + H(+)</text>
        <dbReference type="Rhea" id="RHEA:67828"/>
        <dbReference type="ChEBI" id="CHEBI:15378"/>
        <dbReference type="ChEBI" id="CHEBI:58223"/>
        <dbReference type="ChEBI" id="CHEBI:137748"/>
        <dbReference type="ChEBI" id="CHEBI:176338"/>
        <dbReference type="ChEBI" id="CHEBI:176343"/>
        <dbReference type="EC" id="2.4.1.182"/>
    </reaction>
</comment>
<name>A0A0W0VMG0_9GAMM</name>
<evidence type="ECO:0000256" key="1">
    <source>
        <dbReference type="ARBA" id="ARBA00002056"/>
    </source>
</evidence>
<sequence>MQSARHIVIVAGEESGDMHAASFIKELKRTCPNIRITGIGGRHMQEAGTELVSDLARFGVTGLSEVIKHFRTIKRAFKDMQAHLKACKPDLLVLVDYPGFNLRLARYAKRVLNIRVLYYISPQIWAWKANRIHTIRSYVDRMAVIFPFEKYLYQKAGVPVSYVGHPLVEQVKNYAASETIYSELQLPANKRLIAMLPGSRTHEIEQHMPILIQSAEQLSKRFQDIHFVLPVAGTINPDIIHRYTSKSKAPITLLFGNALAAVAASRCVVVASGTASLECALLNKPMCIIYKASLLTYMVAVKVIQVNYLGLCNLLQNAMIVPELLQYDCNATELTKVIERLLNDSEYSEKMSARLAKVKQSLSLEEADCSISDLIKNELGFDKT</sequence>
<comment type="pathway">
    <text evidence="11">Bacterial outer membrane biogenesis; LPS lipid A biosynthesis.</text>
</comment>
<evidence type="ECO:0000256" key="8">
    <source>
        <dbReference type="ARBA" id="ARBA00022679"/>
    </source>
</evidence>
<dbReference type="PANTHER" id="PTHR30372">
    <property type="entry name" value="LIPID-A-DISACCHARIDE SYNTHASE"/>
    <property type="match status" value="1"/>
</dbReference>
<evidence type="ECO:0000256" key="5">
    <source>
        <dbReference type="ARBA" id="ARBA00022516"/>
    </source>
</evidence>
<evidence type="ECO:0000256" key="10">
    <source>
        <dbReference type="ARBA" id="ARBA00048975"/>
    </source>
</evidence>
<proteinExistence type="inferred from homology"/>
<dbReference type="GO" id="GO:0009245">
    <property type="term" value="P:lipid A biosynthetic process"/>
    <property type="evidence" value="ECO:0007669"/>
    <property type="project" value="UniProtKB-UniRule"/>
</dbReference>
<evidence type="ECO:0000256" key="7">
    <source>
        <dbReference type="ARBA" id="ARBA00022676"/>
    </source>
</evidence>
<dbReference type="EMBL" id="LNYK01000016">
    <property type="protein sequence ID" value="KTD21272.1"/>
    <property type="molecule type" value="Genomic_DNA"/>
</dbReference>
<dbReference type="EC" id="2.4.1.182" evidence="3 11"/>
<protein>
    <recommendedName>
        <fullName evidence="4 11">Lipid-A-disaccharide synthase</fullName>
        <ecNumber evidence="3 11">2.4.1.182</ecNumber>
    </recommendedName>
</protein>
<dbReference type="UniPathway" id="UPA00973"/>
<dbReference type="Proteomes" id="UP000054997">
    <property type="component" value="Unassembled WGS sequence"/>
</dbReference>
<comment type="similarity">
    <text evidence="2 11">Belongs to the LpxB family.</text>
</comment>
<evidence type="ECO:0000256" key="2">
    <source>
        <dbReference type="ARBA" id="ARBA00007868"/>
    </source>
</evidence>
<comment type="caution">
    <text evidence="12">The sequence shown here is derived from an EMBL/GenBank/DDBJ whole genome shotgun (WGS) entry which is preliminary data.</text>
</comment>
<dbReference type="AlphaFoldDB" id="A0A0W0VMG0"/>
<keyword evidence="9 11" id="KW-0443">Lipid metabolism</keyword>
<dbReference type="PATRIC" id="fig|45068.5.peg.1480"/>